<comment type="caution">
    <text evidence="1">The sequence shown here is derived from an EMBL/GenBank/DDBJ whole genome shotgun (WGS) entry which is preliminary data.</text>
</comment>
<reference evidence="1" key="1">
    <citation type="submission" date="2023-07" db="EMBL/GenBank/DDBJ databases">
        <title>draft genome sequence of fig (Ficus carica).</title>
        <authorList>
            <person name="Takahashi T."/>
            <person name="Nishimura K."/>
        </authorList>
    </citation>
    <scope>NUCLEOTIDE SEQUENCE</scope>
</reference>
<evidence type="ECO:0000313" key="1">
    <source>
        <dbReference type="EMBL" id="GMN39124.1"/>
    </source>
</evidence>
<protein>
    <submittedName>
        <fullName evidence="1">Uncharacterized protein</fullName>
    </submittedName>
</protein>
<evidence type="ECO:0000313" key="2">
    <source>
        <dbReference type="Proteomes" id="UP001187192"/>
    </source>
</evidence>
<organism evidence="1 2">
    <name type="scientific">Ficus carica</name>
    <name type="common">Common fig</name>
    <dbReference type="NCBI Taxonomy" id="3494"/>
    <lineage>
        <taxon>Eukaryota</taxon>
        <taxon>Viridiplantae</taxon>
        <taxon>Streptophyta</taxon>
        <taxon>Embryophyta</taxon>
        <taxon>Tracheophyta</taxon>
        <taxon>Spermatophyta</taxon>
        <taxon>Magnoliopsida</taxon>
        <taxon>eudicotyledons</taxon>
        <taxon>Gunneridae</taxon>
        <taxon>Pentapetalae</taxon>
        <taxon>rosids</taxon>
        <taxon>fabids</taxon>
        <taxon>Rosales</taxon>
        <taxon>Moraceae</taxon>
        <taxon>Ficeae</taxon>
        <taxon>Ficus</taxon>
    </lineage>
</organism>
<keyword evidence="2" id="KW-1185">Reference proteome</keyword>
<accession>A0AA87ZSX1</accession>
<gene>
    <name evidence="1" type="ORF">TIFTF001_008365</name>
</gene>
<proteinExistence type="predicted"/>
<dbReference type="EMBL" id="BTGU01000009">
    <property type="protein sequence ID" value="GMN39124.1"/>
    <property type="molecule type" value="Genomic_DNA"/>
</dbReference>
<sequence>MPMNTMGGATRDWGFIVVETKFGGWDLATGGVGGGRVRLQAERGGDCRCQGGWVVVSIGNGIVKTGDHP</sequence>
<name>A0AA87ZSX1_FICCA</name>
<dbReference type="AlphaFoldDB" id="A0AA87ZSX1"/>
<dbReference type="Proteomes" id="UP001187192">
    <property type="component" value="Unassembled WGS sequence"/>
</dbReference>